<evidence type="ECO:0000259" key="3">
    <source>
        <dbReference type="PROSITE" id="PS50983"/>
    </source>
</evidence>
<feature type="signal peptide" evidence="2">
    <location>
        <begin position="1"/>
        <end position="22"/>
    </location>
</feature>
<evidence type="ECO:0000313" key="5">
    <source>
        <dbReference type="Proteomes" id="UP001595955"/>
    </source>
</evidence>
<dbReference type="InterPro" id="IPR050902">
    <property type="entry name" value="ABC_Transporter_SBP"/>
</dbReference>
<reference evidence="5" key="1">
    <citation type="journal article" date="2019" name="Int. J. Syst. Evol. Microbiol.">
        <title>The Global Catalogue of Microorganisms (GCM) 10K type strain sequencing project: providing services to taxonomists for standard genome sequencing and annotation.</title>
        <authorList>
            <consortium name="The Broad Institute Genomics Platform"/>
            <consortium name="The Broad Institute Genome Sequencing Center for Infectious Disease"/>
            <person name="Wu L."/>
            <person name="Ma J."/>
        </authorList>
    </citation>
    <scope>NUCLEOTIDE SEQUENCE [LARGE SCALE GENOMIC DNA]</scope>
    <source>
        <strain evidence="5">JCM 3369</strain>
    </source>
</reference>
<dbReference type="PROSITE" id="PS51257">
    <property type="entry name" value="PROKAR_LIPOPROTEIN"/>
    <property type="match status" value="1"/>
</dbReference>
<dbReference type="Gene3D" id="3.40.50.1980">
    <property type="entry name" value="Nitrogenase molybdenum iron protein domain"/>
    <property type="match status" value="2"/>
</dbReference>
<proteinExistence type="inferred from homology"/>
<dbReference type="Proteomes" id="UP001595955">
    <property type="component" value="Unassembled WGS sequence"/>
</dbReference>
<name>A0ABV9DD24_9MICO</name>
<dbReference type="RefSeq" id="WP_122824598.1">
    <property type="nucleotide sequence ID" value="NZ_CP033325.1"/>
</dbReference>
<dbReference type="PROSITE" id="PS50983">
    <property type="entry name" value="FE_B12_PBP"/>
    <property type="match status" value="1"/>
</dbReference>
<dbReference type="EMBL" id="JBHSGF010000009">
    <property type="protein sequence ID" value="MFC4556149.1"/>
    <property type="molecule type" value="Genomic_DNA"/>
</dbReference>
<dbReference type="InterPro" id="IPR002491">
    <property type="entry name" value="ABC_transptr_periplasmic_BD"/>
</dbReference>
<evidence type="ECO:0000256" key="1">
    <source>
        <dbReference type="ARBA" id="ARBA00008814"/>
    </source>
</evidence>
<gene>
    <name evidence="4" type="ORF">ACFO3F_12895</name>
</gene>
<evidence type="ECO:0000256" key="2">
    <source>
        <dbReference type="SAM" id="SignalP"/>
    </source>
</evidence>
<evidence type="ECO:0000313" key="4">
    <source>
        <dbReference type="EMBL" id="MFC4556149.1"/>
    </source>
</evidence>
<dbReference type="InterPro" id="IPR022287">
    <property type="entry name" value="ABC_trnsptr_F420-0_sub-bd_pred"/>
</dbReference>
<dbReference type="PANTHER" id="PTHR30535:SF7">
    <property type="entry name" value="IRON(III) DICITRATE-BINDING PROTEIN"/>
    <property type="match status" value="1"/>
</dbReference>
<keyword evidence="2" id="KW-0732">Signal</keyword>
<dbReference type="SUPFAM" id="SSF53807">
    <property type="entry name" value="Helical backbone' metal receptor"/>
    <property type="match status" value="1"/>
</dbReference>
<accession>A0ABV9DD24</accession>
<feature type="domain" description="Fe/B12 periplasmic-binding" evidence="3">
    <location>
        <begin position="61"/>
        <end position="334"/>
    </location>
</feature>
<dbReference type="NCBIfam" id="TIGR03868">
    <property type="entry name" value="F420-O_ABCperi"/>
    <property type="match status" value="1"/>
</dbReference>
<comment type="similarity">
    <text evidence="1">Belongs to the bacterial solute-binding protein 8 family.</text>
</comment>
<dbReference type="Pfam" id="PF01497">
    <property type="entry name" value="Peripla_BP_2"/>
    <property type="match status" value="1"/>
</dbReference>
<comment type="caution">
    <text evidence="4">The sequence shown here is derived from an EMBL/GenBank/DDBJ whole genome shotgun (WGS) entry which is preliminary data.</text>
</comment>
<sequence>MPRRTRPLLTAALVAGALAACAAPPDGAAPATPEPGASTSGFPLEVTTCGLTTTLEAPPQRIVTIKSSATELVLALGAGDRLVGTAFADGDLPPDLADAAPPVLAEQNPAAEAVLDLEPDFVYAGWESNLSADGAGERAMYEELGVATYVAPAACKSPEHQPDRLTFEHVFDEVTEMGRVLGEPEAATELVERQRAELAAVDPAGEGRTALWYSSGSDTPYVGAGIGAPQMLMDAVGLENIAADVADTWTSLSWEAVADRDPDVIVLVDSAWNTAEHKREILSANPVTAALPAVIEERFVVVEFPAAEAGVRNVPAAADLAAQLAALDLGEPVP</sequence>
<protein>
    <submittedName>
        <fullName evidence="4">F420-0 ABC transporter substrate-binding protein</fullName>
    </submittedName>
</protein>
<dbReference type="PANTHER" id="PTHR30535">
    <property type="entry name" value="VITAMIN B12-BINDING PROTEIN"/>
    <property type="match status" value="1"/>
</dbReference>
<feature type="chain" id="PRO_5045809849" evidence="2">
    <location>
        <begin position="23"/>
        <end position="334"/>
    </location>
</feature>
<organism evidence="4 5">
    <name type="scientific">Georgenia faecalis</name>
    <dbReference type="NCBI Taxonomy" id="2483799"/>
    <lineage>
        <taxon>Bacteria</taxon>
        <taxon>Bacillati</taxon>
        <taxon>Actinomycetota</taxon>
        <taxon>Actinomycetes</taxon>
        <taxon>Micrococcales</taxon>
        <taxon>Bogoriellaceae</taxon>
        <taxon>Georgenia</taxon>
    </lineage>
</organism>
<keyword evidence="5" id="KW-1185">Reference proteome</keyword>